<feature type="non-terminal residue" evidence="7">
    <location>
        <position position="323"/>
    </location>
</feature>
<dbReference type="GO" id="GO:0036055">
    <property type="term" value="F:protein-succinyllysine desuccinylase activity"/>
    <property type="evidence" value="ECO:0007669"/>
    <property type="project" value="InterPro"/>
</dbReference>
<dbReference type="GO" id="GO:0046872">
    <property type="term" value="F:metal ion binding"/>
    <property type="evidence" value="ECO:0007669"/>
    <property type="project" value="UniProtKB-KW"/>
</dbReference>
<feature type="active site" description="Proton acceptor" evidence="4">
    <location>
        <position position="132"/>
    </location>
</feature>
<evidence type="ECO:0000256" key="1">
    <source>
        <dbReference type="ARBA" id="ARBA00006924"/>
    </source>
</evidence>
<feature type="binding site" evidence="4">
    <location>
        <position position="213"/>
    </location>
    <ligand>
        <name>Zn(2+)</name>
        <dbReference type="ChEBI" id="CHEBI:29105"/>
    </ligand>
</feature>
<dbReference type="SUPFAM" id="SSF52467">
    <property type="entry name" value="DHS-like NAD/FAD-binding domain"/>
    <property type="match status" value="1"/>
</dbReference>
<dbReference type="GO" id="GO:0070403">
    <property type="term" value="F:NAD+ binding"/>
    <property type="evidence" value="ECO:0007669"/>
    <property type="project" value="InterPro"/>
</dbReference>
<dbReference type="GO" id="GO:0017136">
    <property type="term" value="F:histone deacetylase activity, NAD-dependent"/>
    <property type="evidence" value="ECO:0007669"/>
    <property type="project" value="TreeGrafter"/>
</dbReference>
<dbReference type="Pfam" id="PF02146">
    <property type="entry name" value="SIR2"/>
    <property type="match status" value="1"/>
</dbReference>
<comment type="similarity">
    <text evidence="1">Belongs to the sirtuin family. Class I subfamily.</text>
</comment>
<reference evidence="7 8" key="1">
    <citation type="journal article" date="2018" name="BMC Genomics">
        <title>Genomic evidence for intraspecific hybridization in a clonal and extremely halotolerant yeast.</title>
        <authorList>
            <person name="Gostincar C."/>
            <person name="Stajich J.E."/>
            <person name="Zupancic J."/>
            <person name="Zalar P."/>
            <person name="Gunde-Cimerman N."/>
        </authorList>
    </citation>
    <scope>NUCLEOTIDE SEQUENCE [LARGE SCALE GENOMIC DNA]</scope>
    <source>
        <strain evidence="7 8">EXF-171</strain>
    </source>
</reference>
<dbReference type="InterPro" id="IPR027546">
    <property type="entry name" value="Sirtuin_class_III"/>
</dbReference>
<feature type="region of interest" description="Disordered" evidence="5">
    <location>
        <begin position="158"/>
        <end position="188"/>
    </location>
</feature>
<comment type="caution">
    <text evidence="7">The sequence shown here is derived from an EMBL/GenBank/DDBJ whole genome shotgun (WGS) entry which is preliminary data.</text>
</comment>
<feature type="binding site" evidence="4">
    <location>
        <position position="140"/>
    </location>
    <ligand>
        <name>Zn(2+)</name>
        <dbReference type="ChEBI" id="CHEBI:29105"/>
    </ligand>
</feature>
<evidence type="ECO:0000313" key="8">
    <source>
        <dbReference type="Proteomes" id="UP000281468"/>
    </source>
</evidence>
<accession>A0A3M7FG42</accession>
<dbReference type="PANTHER" id="PTHR11085">
    <property type="entry name" value="NAD-DEPENDENT PROTEIN DEACYLASE SIRTUIN-5, MITOCHONDRIAL-RELATED"/>
    <property type="match status" value="1"/>
</dbReference>
<feature type="domain" description="Deacetylase sirtuin-type" evidence="6">
    <location>
        <begin position="9"/>
        <end position="316"/>
    </location>
</feature>
<dbReference type="InterPro" id="IPR026591">
    <property type="entry name" value="Sirtuin_cat_small_dom_sf"/>
</dbReference>
<dbReference type="PANTHER" id="PTHR11085:SF10">
    <property type="entry name" value="NAD-DEPENDENT PROTEIN DEACYLASE SIRTUIN-5, MITOCHONDRIAL-RELATED"/>
    <property type="match status" value="1"/>
</dbReference>
<name>A0A3M7FG42_HORWE</name>
<keyword evidence="2" id="KW-0808">Transferase</keyword>
<evidence type="ECO:0000256" key="2">
    <source>
        <dbReference type="ARBA" id="ARBA00022679"/>
    </source>
</evidence>
<evidence type="ECO:0000256" key="5">
    <source>
        <dbReference type="SAM" id="MobiDB-lite"/>
    </source>
</evidence>
<proteinExistence type="inferred from homology"/>
<gene>
    <name evidence="7" type="ORF">D0862_10620</name>
</gene>
<feature type="binding site" evidence="4">
    <location>
        <position position="146"/>
    </location>
    <ligand>
        <name>Zn(2+)</name>
        <dbReference type="ChEBI" id="CHEBI:29105"/>
    </ligand>
</feature>
<dbReference type="InterPro" id="IPR003000">
    <property type="entry name" value="Sirtuin"/>
</dbReference>
<sequence>MTHSPASPTSLNEDDIKSFHEHLTKSKRVLALLGAGLSASSGLPTFRGAGGLWRTHNSTDLATPGAFRENPGLVWQFYSYRRHMALQAQPNAAHYALAELARKMPGFQALSQNVDGLSQRADHPAKQLQLLHGTLFEVRCVDGAGCGYSETNFTDPIVPSLTIPTTSDEDPTSDTARHTSQQQPRGGIDLDISNINTALPIPSPSQLPHCPQCLHHLLRPGVVWFGERLPLHVLETVEDYLNDREPIDVILVIGTSARVYPAAGYVDEARERGARVCVVNLDAEDMPAGGWEDGDWFFRGDAATVVPRLLEPVIGKAAGGGGW</sequence>
<dbReference type="InterPro" id="IPR050134">
    <property type="entry name" value="NAD-dep_sirtuin_deacylases"/>
</dbReference>
<evidence type="ECO:0000259" key="6">
    <source>
        <dbReference type="PROSITE" id="PS50305"/>
    </source>
</evidence>
<organism evidence="7 8">
    <name type="scientific">Hortaea werneckii</name>
    <name type="common">Black yeast</name>
    <name type="synonym">Cladosporium werneckii</name>
    <dbReference type="NCBI Taxonomy" id="91943"/>
    <lineage>
        <taxon>Eukaryota</taxon>
        <taxon>Fungi</taxon>
        <taxon>Dikarya</taxon>
        <taxon>Ascomycota</taxon>
        <taxon>Pezizomycotina</taxon>
        <taxon>Dothideomycetes</taxon>
        <taxon>Dothideomycetidae</taxon>
        <taxon>Mycosphaerellales</taxon>
        <taxon>Teratosphaeriaceae</taxon>
        <taxon>Hortaea</taxon>
    </lineage>
</organism>
<protein>
    <recommendedName>
        <fullName evidence="6">Deacetylase sirtuin-type domain-containing protein</fullName>
    </recommendedName>
</protein>
<keyword evidence="4" id="KW-0862">Zinc</keyword>
<keyword evidence="4" id="KW-0479">Metal-binding</keyword>
<dbReference type="EMBL" id="QWIQ01000430">
    <property type="protein sequence ID" value="RMY87773.1"/>
    <property type="molecule type" value="Genomic_DNA"/>
</dbReference>
<dbReference type="PROSITE" id="PS50305">
    <property type="entry name" value="SIRTUIN"/>
    <property type="match status" value="1"/>
</dbReference>
<feature type="binding site" evidence="4">
    <location>
        <position position="210"/>
    </location>
    <ligand>
        <name>Zn(2+)</name>
        <dbReference type="ChEBI" id="CHEBI:29105"/>
    </ligand>
</feature>
<dbReference type="InterPro" id="IPR026590">
    <property type="entry name" value="Ssirtuin_cat_dom"/>
</dbReference>
<evidence type="ECO:0000313" key="7">
    <source>
        <dbReference type="EMBL" id="RMY87773.1"/>
    </source>
</evidence>
<dbReference type="VEuPathDB" id="FungiDB:BTJ68_10668"/>
<evidence type="ECO:0000256" key="3">
    <source>
        <dbReference type="ARBA" id="ARBA00023027"/>
    </source>
</evidence>
<evidence type="ECO:0000256" key="4">
    <source>
        <dbReference type="PROSITE-ProRule" id="PRU00236"/>
    </source>
</evidence>
<dbReference type="GO" id="GO:0005634">
    <property type="term" value="C:nucleus"/>
    <property type="evidence" value="ECO:0007669"/>
    <property type="project" value="TreeGrafter"/>
</dbReference>
<dbReference type="Proteomes" id="UP000281468">
    <property type="component" value="Unassembled WGS sequence"/>
</dbReference>
<dbReference type="InterPro" id="IPR029035">
    <property type="entry name" value="DHS-like_NAD/FAD-binding_dom"/>
</dbReference>
<dbReference type="AlphaFoldDB" id="A0A3M7FG42"/>
<dbReference type="Gene3D" id="3.40.50.1220">
    <property type="entry name" value="TPP-binding domain"/>
    <property type="match status" value="1"/>
</dbReference>
<keyword evidence="3" id="KW-0520">NAD</keyword>
<dbReference type="GO" id="GO:0036054">
    <property type="term" value="F:protein-malonyllysine demalonylase activity"/>
    <property type="evidence" value="ECO:0007669"/>
    <property type="project" value="InterPro"/>
</dbReference>
<dbReference type="Gene3D" id="3.30.1600.10">
    <property type="entry name" value="SIR2/SIRT2 'Small Domain"/>
    <property type="match status" value="1"/>
</dbReference>
<dbReference type="CDD" id="cd01412">
    <property type="entry name" value="SIRT5_Af1_CobB"/>
    <property type="match status" value="1"/>
</dbReference>